<evidence type="ECO:0000256" key="4">
    <source>
        <dbReference type="ARBA" id="ARBA00022980"/>
    </source>
</evidence>
<dbReference type="Gene3D" id="4.10.830.30">
    <property type="entry name" value="Ribosomal protein L31"/>
    <property type="match status" value="1"/>
</dbReference>
<dbReference type="SUPFAM" id="SSF143800">
    <property type="entry name" value="L28p-like"/>
    <property type="match status" value="1"/>
</dbReference>
<evidence type="ECO:0000256" key="2">
    <source>
        <dbReference type="ARBA" id="ARBA00022730"/>
    </source>
</evidence>
<organism evidence="8">
    <name type="scientific">freshwater metagenome</name>
    <dbReference type="NCBI Taxonomy" id="449393"/>
    <lineage>
        <taxon>unclassified sequences</taxon>
        <taxon>metagenomes</taxon>
        <taxon>ecological metagenomes</taxon>
    </lineage>
</organism>
<dbReference type="GO" id="GO:0005840">
    <property type="term" value="C:ribosome"/>
    <property type="evidence" value="ECO:0007669"/>
    <property type="project" value="UniProtKB-KW"/>
</dbReference>
<dbReference type="GO" id="GO:1990904">
    <property type="term" value="C:ribonucleoprotein complex"/>
    <property type="evidence" value="ECO:0007669"/>
    <property type="project" value="UniProtKB-KW"/>
</dbReference>
<proteinExistence type="inferred from homology"/>
<dbReference type="EMBL" id="CAEZTC010000165">
    <property type="protein sequence ID" value="CAB4567430.1"/>
    <property type="molecule type" value="Genomic_DNA"/>
</dbReference>
<dbReference type="HAMAP" id="MF_00501">
    <property type="entry name" value="Ribosomal_bL31_1"/>
    <property type="match status" value="1"/>
</dbReference>
<protein>
    <recommendedName>
        <fullName evidence="6">Large ribosomal subunit protein bL31</fullName>
    </recommendedName>
</protein>
<dbReference type="PRINTS" id="PR01249">
    <property type="entry name" value="RIBOSOMALL31"/>
</dbReference>
<dbReference type="GO" id="GO:0019843">
    <property type="term" value="F:rRNA binding"/>
    <property type="evidence" value="ECO:0007669"/>
    <property type="project" value="UniProtKB-KW"/>
</dbReference>
<dbReference type="EMBL" id="CAEZWE010000025">
    <property type="protein sequence ID" value="CAB4651265.1"/>
    <property type="molecule type" value="Genomic_DNA"/>
</dbReference>
<dbReference type="GO" id="GO:0006412">
    <property type="term" value="P:translation"/>
    <property type="evidence" value="ECO:0007669"/>
    <property type="project" value="InterPro"/>
</dbReference>
<keyword evidence="5" id="KW-0687">Ribonucleoprotein</keyword>
<dbReference type="InterPro" id="IPR042105">
    <property type="entry name" value="Ribosomal_bL31_sf"/>
</dbReference>
<accession>A0A6J6KT33</accession>
<dbReference type="Pfam" id="PF01197">
    <property type="entry name" value="Ribosomal_L31"/>
    <property type="match status" value="1"/>
</dbReference>
<dbReference type="InterPro" id="IPR002150">
    <property type="entry name" value="Ribosomal_bL31"/>
</dbReference>
<dbReference type="InterPro" id="IPR034704">
    <property type="entry name" value="Ribosomal_bL28/bL31-like_sf"/>
</dbReference>
<dbReference type="InterPro" id="IPR027491">
    <property type="entry name" value="Ribosomal_bL31_A"/>
</dbReference>
<gene>
    <name evidence="7" type="ORF">UFOPK1572_01179</name>
    <name evidence="8" type="ORF">UFOPK2169_00774</name>
</gene>
<evidence type="ECO:0000256" key="6">
    <source>
        <dbReference type="ARBA" id="ARBA00035687"/>
    </source>
</evidence>
<evidence type="ECO:0000313" key="8">
    <source>
        <dbReference type="EMBL" id="CAB4651265.1"/>
    </source>
</evidence>
<comment type="similarity">
    <text evidence="1">Belongs to the bacterial ribosomal protein bL31 family. Type A subfamily.</text>
</comment>
<evidence type="ECO:0000256" key="1">
    <source>
        <dbReference type="ARBA" id="ARBA00009296"/>
    </source>
</evidence>
<dbReference type="NCBIfam" id="TIGR00105">
    <property type="entry name" value="L31"/>
    <property type="match status" value="1"/>
</dbReference>
<reference evidence="8" key="1">
    <citation type="submission" date="2020-05" db="EMBL/GenBank/DDBJ databases">
        <authorList>
            <person name="Chiriac C."/>
            <person name="Salcher M."/>
            <person name="Ghai R."/>
            <person name="Kavagutti S V."/>
        </authorList>
    </citation>
    <scope>NUCLEOTIDE SEQUENCE</scope>
</reference>
<dbReference type="NCBIfam" id="NF000612">
    <property type="entry name" value="PRK00019.1"/>
    <property type="match status" value="1"/>
</dbReference>
<keyword evidence="3" id="KW-0694">RNA-binding</keyword>
<name>A0A6J6KT33_9ZZZZ</name>
<dbReference type="PANTHER" id="PTHR33280:SF1">
    <property type="entry name" value="LARGE RIBOSOMAL SUBUNIT PROTEIN BL31C"/>
    <property type="match status" value="1"/>
</dbReference>
<dbReference type="GO" id="GO:0003735">
    <property type="term" value="F:structural constituent of ribosome"/>
    <property type="evidence" value="ECO:0007669"/>
    <property type="project" value="InterPro"/>
</dbReference>
<keyword evidence="2" id="KW-0699">rRNA-binding</keyword>
<sequence>MKSDTHPEYTNVTVKCSCGNTFETRSSKGGSFTLELCNECHPFFTGKQKLVDTGGRVERFNKRYGQRAKSSKPTE</sequence>
<dbReference type="PANTHER" id="PTHR33280">
    <property type="entry name" value="50S RIBOSOMAL PROTEIN L31, CHLOROPLASTIC"/>
    <property type="match status" value="1"/>
</dbReference>
<keyword evidence="4" id="KW-0689">Ribosomal protein</keyword>
<evidence type="ECO:0000256" key="5">
    <source>
        <dbReference type="ARBA" id="ARBA00023274"/>
    </source>
</evidence>
<evidence type="ECO:0000313" key="7">
    <source>
        <dbReference type="EMBL" id="CAB4567430.1"/>
    </source>
</evidence>
<dbReference type="AlphaFoldDB" id="A0A6J6KT33"/>
<evidence type="ECO:0000256" key="3">
    <source>
        <dbReference type="ARBA" id="ARBA00022884"/>
    </source>
</evidence>